<evidence type="ECO:0000313" key="9">
    <source>
        <dbReference type="Proteomes" id="UP000765338"/>
    </source>
</evidence>
<accession>A0ABR5ZRR0</accession>
<reference evidence="8 9" key="1">
    <citation type="submission" date="2017-10" db="EMBL/GenBank/DDBJ databases">
        <authorList>
            <person name="Jakob F."/>
        </authorList>
    </citation>
    <scope>NUCLEOTIDE SEQUENCE [LARGE SCALE GENOMIC DNA]</scope>
    <source>
        <strain evidence="8 9">TMW 2.1889</strain>
    </source>
</reference>
<keyword evidence="4" id="KW-0862">Zinc</keyword>
<dbReference type="CDD" id="cd08071">
    <property type="entry name" value="MPN_DUF2466"/>
    <property type="match status" value="1"/>
</dbReference>
<dbReference type="InterPro" id="IPR001405">
    <property type="entry name" value="UPF0758"/>
</dbReference>
<dbReference type="NCBIfam" id="TIGR00608">
    <property type="entry name" value="radc"/>
    <property type="match status" value="1"/>
</dbReference>
<sequence length="225" mass="25535">MKRGFCDTVTATTRETFHRIASFIVSGEEAREELTKELLRHHSSLSQLIFSHPSDRDHVSKDNVSLVVFCAVLKELAHRYGRSLLPEGDLLQQPELLRDYLMVHMARERVEQFRLLFLDVKNHLIRDEIQGRGTINHVSVYPREIAKRCLELDAAGIIMVHNHPAGQPNPSRGDIIMTQNIEMALQVINVKLIDHFIITKKAQTSLRQLGLLSSVLEADQLSSSG</sequence>
<evidence type="ECO:0000256" key="1">
    <source>
        <dbReference type="ARBA" id="ARBA00022670"/>
    </source>
</evidence>
<proteinExistence type="inferred from homology"/>
<protein>
    <recommendedName>
        <fullName evidence="7">MPN domain-containing protein</fullName>
    </recommendedName>
</protein>
<evidence type="ECO:0000256" key="4">
    <source>
        <dbReference type="ARBA" id="ARBA00022833"/>
    </source>
</evidence>
<dbReference type="Gene3D" id="3.40.140.10">
    <property type="entry name" value="Cytidine Deaminase, domain 2"/>
    <property type="match status" value="1"/>
</dbReference>
<keyword evidence="1" id="KW-0645">Protease</keyword>
<evidence type="ECO:0000256" key="2">
    <source>
        <dbReference type="ARBA" id="ARBA00022723"/>
    </source>
</evidence>
<name>A0ABR5ZRR0_9PROT</name>
<evidence type="ECO:0000259" key="7">
    <source>
        <dbReference type="PROSITE" id="PS50249"/>
    </source>
</evidence>
<dbReference type="InterPro" id="IPR025657">
    <property type="entry name" value="RadC_JAB"/>
</dbReference>
<comment type="caution">
    <text evidence="8">The sequence shown here is derived from an EMBL/GenBank/DDBJ whole genome shotgun (WGS) entry which is preliminary data.</text>
</comment>
<dbReference type="EMBL" id="PDLY01000002">
    <property type="protein sequence ID" value="MBA5727007.1"/>
    <property type="molecule type" value="Genomic_DNA"/>
</dbReference>
<dbReference type="Proteomes" id="UP000765338">
    <property type="component" value="Unassembled WGS sequence"/>
</dbReference>
<evidence type="ECO:0000256" key="5">
    <source>
        <dbReference type="ARBA" id="ARBA00023049"/>
    </source>
</evidence>
<evidence type="ECO:0000313" key="8">
    <source>
        <dbReference type="EMBL" id="MBA5727007.1"/>
    </source>
</evidence>
<dbReference type="InterPro" id="IPR037518">
    <property type="entry name" value="MPN"/>
</dbReference>
<keyword evidence="3" id="KW-0378">Hydrolase</keyword>
<keyword evidence="5" id="KW-0482">Metalloprotease</keyword>
<evidence type="ECO:0000256" key="3">
    <source>
        <dbReference type="ARBA" id="ARBA00022801"/>
    </source>
</evidence>
<keyword evidence="2" id="KW-0479">Metal-binding</keyword>
<dbReference type="Pfam" id="PF04002">
    <property type="entry name" value="RadC"/>
    <property type="match status" value="1"/>
</dbReference>
<dbReference type="PANTHER" id="PTHR30471">
    <property type="entry name" value="DNA REPAIR PROTEIN RADC"/>
    <property type="match status" value="1"/>
</dbReference>
<dbReference type="PANTHER" id="PTHR30471:SF3">
    <property type="entry name" value="UPF0758 PROTEIN YEES-RELATED"/>
    <property type="match status" value="1"/>
</dbReference>
<evidence type="ECO:0000256" key="6">
    <source>
        <dbReference type="RuleBase" id="RU003797"/>
    </source>
</evidence>
<comment type="similarity">
    <text evidence="6">Belongs to the UPF0758 family.</text>
</comment>
<gene>
    <name evidence="8" type="ORF">CPA56_03245</name>
</gene>
<dbReference type="PROSITE" id="PS50249">
    <property type="entry name" value="MPN"/>
    <property type="match status" value="1"/>
</dbReference>
<keyword evidence="9" id="KW-1185">Reference proteome</keyword>
<organism evidence="8 9">
    <name type="scientific">Bombella mellum</name>
    <dbReference type="NCBI Taxonomy" id="2039288"/>
    <lineage>
        <taxon>Bacteria</taxon>
        <taxon>Pseudomonadati</taxon>
        <taxon>Pseudomonadota</taxon>
        <taxon>Alphaproteobacteria</taxon>
        <taxon>Acetobacterales</taxon>
        <taxon>Acetobacteraceae</taxon>
        <taxon>Bombella</taxon>
    </lineage>
</organism>
<feature type="domain" description="MPN" evidence="7">
    <location>
        <begin position="90"/>
        <end position="212"/>
    </location>
</feature>